<dbReference type="Proteomes" id="UP000011115">
    <property type="component" value="Unassembled WGS sequence"/>
</dbReference>
<keyword evidence="2" id="KW-1185">Reference proteome</keyword>
<reference evidence="2" key="1">
    <citation type="journal article" date="2011" name="Nature">
        <title>Genome sequence and analysis of the tuber crop potato.</title>
        <authorList>
            <consortium name="The Potato Genome Sequencing Consortium"/>
        </authorList>
    </citation>
    <scope>NUCLEOTIDE SEQUENCE [LARGE SCALE GENOMIC DNA]</scope>
    <source>
        <strain evidence="2">cv. DM1-3 516 R44</strain>
    </source>
</reference>
<reference evidence="1" key="2">
    <citation type="submission" date="2015-06" db="UniProtKB">
        <authorList>
            <consortium name="EnsemblPlants"/>
        </authorList>
    </citation>
    <scope>IDENTIFICATION</scope>
    <source>
        <strain evidence="1">DM1-3 516 R44</strain>
    </source>
</reference>
<name>M1DGB7_SOLTU</name>
<evidence type="ECO:0000313" key="1">
    <source>
        <dbReference type="EnsemblPlants" id="PGSC0003DMT400088606"/>
    </source>
</evidence>
<organism evidence="1 2">
    <name type="scientific">Solanum tuberosum</name>
    <name type="common">Potato</name>
    <dbReference type="NCBI Taxonomy" id="4113"/>
    <lineage>
        <taxon>Eukaryota</taxon>
        <taxon>Viridiplantae</taxon>
        <taxon>Streptophyta</taxon>
        <taxon>Embryophyta</taxon>
        <taxon>Tracheophyta</taxon>
        <taxon>Spermatophyta</taxon>
        <taxon>Magnoliopsida</taxon>
        <taxon>eudicotyledons</taxon>
        <taxon>Gunneridae</taxon>
        <taxon>Pentapetalae</taxon>
        <taxon>asterids</taxon>
        <taxon>lamiids</taxon>
        <taxon>Solanales</taxon>
        <taxon>Solanaceae</taxon>
        <taxon>Solanoideae</taxon>
        <taxon>Solaneae</taxon>
        <taxon>Solanum</taxon>
    </lineage>
</organism>
<dbReference type="Gramene" id="PGSC0003DMT400088606">
    <property type="protein sequence ID" value="PGSC0003DMT400088606"/>
    <property type="gene ID" value="PGSC0003DMG400038177"/>
</dbReference>
<dbReference type="InParanoid" id="M1DGB7"/>
<accession>M1DGB7</accession>
<dbReference type="AlphaFoldDB" id="M1DGB7"/>
<dbReference type="HOGENOM" id="CLU_1520445_0_0_1"/>
<dbReference type="PaxDb" id="4113-PGSC0003DMT400088606"/>
<sequence>MPEMVKPYRAEPLHDPLDGLWCSRRPVKPVLRSLRQLLSQGGIGLVPYDFGPVLRLGGSLWCDKLGIRASGSRVLGCLKATLSRVCFLSVKRTTPIRERGITPSRRVNTIPPVPNHEVTNVEFRNAIQPLDQTVSNQNNQQAPVLANTTGGSTTTRVREFVHMNLPEFLGSKVGEET</sequence>
<dbReference type="EnsemblPlants" id="PGSC0003DMT400088606">
    <property type="protein sequence ID" value="PGSC0003DMT400088606"/>
    <property type="gene ID" value="PGSC0003DMG400038177"/>
</dbReference>
<proteinExistence type="predicted"/>
<evidence type="ECO:0000313" key="2">
    <source>
        <dbReference type="Proteomes" id="UP000011115"/>
    </source>
</evidence>
<protein>
    <submittedName>
        <fullName evidence="1">Uncharacterized protein</fullName>
    </submittedName>
</protein>